<dbReference type="GO" id="GO:0043657">
    <property type="term" value="C:host cell"/>
    <property type="evidence" value="ECO:0007669"/>
    <property type="project" value="UniProtKB-SubCell"/>
</dbReference>
<dbReference type="InterPro" id="IPR011009">
    <property type="entry name" value="Kinase-like_dom_sf"/>
</dbReference>
<sequence length="82" mass="9647">MINEPYREYAGTKDPLKLPFMSDEELIDGQLDFHSDVSDECCYLIHLCLEQDPSSRPDFRKIQTHKWFKKESRDSVQDPPAD</sequence>
<evidence type="ECO:0000256" key="4">
    <source>
        <dbReference type="ARBA" id="ARBA00022679"/>
    </source>
</evidence>
<protein>
    <recommendedName>
        <fullName evidence="2">non-specific serine/threonine protein kinase</fullName>
        <ecNumber evidence="2">2.7.11.1</ecNumber>
    </recommendedName>
</protein>
<keyword evidence="7" id="KW-0067">ATP-binding</keyword>
<evidence type="ECO:0000256" key="6">
    <source>
        <dbReference type="ARBA" id="ARBA00022777"/>
    </source>
</evidence>
<comment type="caution">
    <text evidence="10">The sequence shown here is derived from an EMBL/GenBank/DDBJ whole genome shotgun (WGS) entry which is preliminary data.</text>
</comment>
<dbReference type="EMBL" id="JAHKSW010000025">
    <property type="protein sequence ID" value="KAG7316249.1"/>
    <property type="molecule type" value="Genomic_DNA"/>
</dbReference>
<evidence type="ECO:0000256" key="8">
    <source>
        <dbReference type="ARBA" id="ARBA00047899"/>
    </source>
</evidence>
<evidence type="ECO:0000256" key="3">
    <source>
        <dbReference type="ARBA" id="ARBA00022527"/>
    </source>
</evidence>
<dbReference type="PANTHER" id="PTHR22984:SF25">
    <property type="entry name" value="PROTEIN KINASE DOMAIN-CONTAINING PROTEIN"/>
    <property type="match status" value="1"/>
</dbReference>
<keyword evidence="5" id="KW-0547">Nucleotide-binding</keyword>
<comment type="catalytic activity">
    <reaction evidence="8">
        <text>L-threonyl-[protein] + ATP = O-phospho-L-threonyl-[protein] + ADP + H(+)</text>
        <dbReference type="Rhea" id="RHEA:46608"/>
        <dbReference type="Rhea" id="RHEA-COMP:11060"/>
        <dbReference type="Rhea" id="RHEA-COMP:11605"/>
        <dbReference type="ChEBI" id="CHEBI:15378"/>
        <dbReference type="ChEBI" id="CHEBI:30013"/>
        <dbReference type="ChEBI" id="CHEBI:30616"/>
        <dbReference type="ChEBI" id="CHEBI:61977"/>
        <dbReference type="ChEBI" id="CHEBI:456216"/>
        <dbReference type="EC" id="2.7.11.1"/>
    </reaction>
</comment>
<evidence type="ECO:0000256" key="2">
    <source>
        <dbReference type="ARBA" id="ARBA00012513"/>
    </source>
</evidence>
<comment type="subcellular location">
    <subcellularLocation>
        <location evidence="1">Host cell</location>
    </subcellularLocation>
</comment>
<dbReference type="PANTHER" id="PTHR22984">
    <property type="entry name" value="SERINE/THREONINE-PROTEIN KINASE PIM"/>
    <property type="match status" value="1"/>
</dbReference>
<evidence type="ECO:0000313" key="10">
    <source>
        <dbReference type="EMBL" id="KAG7316249.1"/>
    </source>
</evidence>
<dbReference type="GO" id="GO:0005524">
    <property type="term" value="F:ATP binding"/>
    <property type="evidence" value="ECO:0007669"/>
    <property type="project" value="UniProtKB-KW"/>
</dbReference>
<evidence type="ECO:0000313" key="11">
    <source>
        <dbReference type="Proteomes" id="UP000824219"/>
    </source>
</evidence>
<evidence type="ECO:0000256" key="1">
    <source>
        <dbReference type="ARBA" id="ARBA00004340"/>
    </source>
</evidence>
<keyword evidence="6" id="KW-0418">Kinase</keyword>
<proteinExistence type="predicted"/>
<evidence type="ECO:0000256" key="7">
    <source>
        <dbReference type="ARBA" id="ARBA00022840"/>
    </source>
</evidence>
<gene>
    <name evidence="10" type="ORF">KOW79_019790</name>
</gene>
<name>A0A9D3SES3_9TELE</name>
<reference evidence="10 11" key="1">
    <citation type="submission" date="2021-06" db="EMBL/GenBank/DDBJ databases">
        <title>Chromosome-level genome assembly of the red-tail catfish (Hemibagrus wyckioides).</title>
        <authorList>
            <person name="Shao F."/>
        </authorList>
    </citation>
    <scope>NUCLEOTIDE SEQUENCE [LARGE SCALE GENOMIC DNA]</scope>
    <source>
        <strain evidence="10">EC202008001</strain>
        <tissue evidence="10">Blood</tissue>
    </source>
</reference>
<dbReference type="GO" id="GO:0004674">
    <property type="term" value="F:protein serine/threonine kinase activity"/>
    <property type="evidence" value="ECO:0007669"/>
    <property type="project" value="UniProtKB-KW"/>
</dbReference>
<dbReference type="SUPFAM" id="SSF56112">
    <property type="entry name" value="Protein kinase-like (PK-like)"/>
    <property type="match status" value="1"/>
</dbReference>
<dbReference type="AlphaFoldDB" id="A0A9D3SES3"/>
<comment type="catalytic activity">
    <reaction evidence="9">
        <text>L-seryl-[protein] + ATP = O-phospho-L-seryl-[protein] + ADP + H(+)</text>
        <dbReference type="Rhea" id="RHEA:17989"/>
        <dbReference type="Rhea" id="RHEA-COMP:9863"/>
        <dbReference type="Rhea" id="RHEA-COMP:11604"/>
        <dbReference type="ChEBI" id="CHEBI:15378"/>
        <dbReference type="ChEBI" id="CHEBI:29999"/>
        <dbReference type="ChEBI" id="CHEBI:30616"/>
        <dbReference type="ChEBI" id="CHEBI:83421"/>
        <dbReference type="ChEBI" id="CHEBI:456216"/>
        <dbReference type="EC" id="2.7.11.1"/>
    </reaction>
</comment>
<dbReference type="Proteomes" id="UP000824219">
    <property type="component" value="Linkage Group LG25"/>
</dbReference>
<keyword evidence="3" id="KW-0723">Serine/threonine-protein kinase</keyword>
<keyword evidence="4" id="KW-0808">Transferase</keyword>
<organism evidence="10 11">
    <name type="scientific">Hemibagrus wyckioides</name>
    <dbReference type="NCBI Taxonomy" id="337641"/>
    <lineage>
        <taxon>Eukaryota</taxon>
        <taxon>Metazoa</taxon>
        <taxon>Chordata</taxon>
        <taxon>Craniata</taxon>
        <taxon>Vertebrata</taxon>
        <taxon>Euteleostomi</taxon>
        <taxon>Actinopterygii</taxon>
        <taxon>Neopterygii</taxon>
        <taxon>Teleostei</taxon>
        <taxon>Ostariophysi</taxon>
        <taxon>Siluriformes</taxon>
        <taxon>Bagridae</taxon>
        <taxon>Hemibagrus</taxon>
    </lineage>
</organism>
<dbReference type="InterPro" id="IPR051138">
    <property type="entry name" value="PIM_Ser/Thr_kinase"/>
</dbReference>
<dbReference type="GO" id="GO:0005737">
    <property type="term" value="C:cytoplasm"/>
    <property type="evidence" value="ECO:0007669"/>
    <property type="project" value="TreeGrafter"/>
</dbReference>
<keyword evidence="11" id="KW-1185">Reference proteome</keyword>
<dbReference type="EC" id="2.7.11.1" evidence="2"/>
<evidence type="ECO:0000256" key="9">
    <source>
        <dbReference type="ARBA" id="ARBA00048679"/>
    </source>
</evidence>
<accession>A0A9D3SES3</accession>
<evidence type="ECO:0000256" key="5">
    <source>
        <dbReference type="ARBA" id="ARBA00022741"/>
    </source>
</evidence>
<dbReference type="Gene3D" id="1.10.510.10">
    <property type="entry name" value="Transferase(Phosphotransferase) domain 1"/>
    <property type="match status" value="1"/>
</dbReference>